<dbReference type="AlphaFoldDB" id="A0A760MWG0"/>
<gene>
    <name evidence="1" type="ORF">G8W38_003471</name>
</gene>
<protein>
    <submittedName>
        <fullName evidence="1">Uncharacterized protein</fullName>
    </submittedName>
</protein>
<sequence length="190" mass="22083">MFPQSKSQNSDAICHRERHALNEKMGFLQRKFYLGDDTLMKLALIFRALMGKKLNLKRMDSEAAADVISSCINLMYNTLFFDCETQKKTIRKGPPAITPAMSPEAFKKYRLYQQIRGCFNKLQTDDTDTEKYKSVAKFLNENGIKKPIYHKLSKDKKWLPSDVEIIRHKLISKLIARNNKNFENEKRVAG</sequence>
<name>A0A760MWG0_SALER</name>
<comment type="caution">
    <text evidence="1">The sequence shown here is derived from an EMBL/GenBank/DDBJ whole genome shotgun (WGS) entry which is preliminary data.</text>
</comment>
<reference evidence="1" key="1">
    <citation type="journal article" date="2018" name="Genome Biol.">
        <title>SKESA: strategic k-mer extension for scrupulous assemblies.</title>
        <authorList>
            <person name="Souvorov A."/>
            <person name="Agarwala R."/>
            <person name="Lipman D.J."/>
        </authorList>
    </citation>
    <scope>NUCLEOTIDE SEQUENCE</scope>
    <source>
        <strain evidence="1">MA.CK_95/00012601</strain>
    </source>
</reference>
<accession>A0A760MWG0</accession>
<reference evidence="1" key="2">
    <citation type="submission" date="2020-02" db="EMBL/GenBank/DDBJ databases">
        <authorList>
            <consortium name="NCBI Pathogen Detection Project"/>
        </authorList>
    </citation>
    <scope>NUCLEOTIDE SEQUENCE</scope>
    <source>
        <strain evidence="1">MA.CK_95/00012601</strain>
    </source>
</reference>
<dbReference type="EMBL" id="DAAXUA010000008">
    <property type="protein sequence ID" value="HAG2561708.1"/>
    <property type="molecule type" value="Genomic_DNA"/>
</dbReference>
<evidence type="ECO:0000313" key="1">
    <source>
        <dbReference type="EMBL" id="HAG2561708.1"/>
    </source>
</evidence>
<proteinExistence type="predicted"/>
<organism evidence="1">
    <name type="scientific">Salmonella enterica</name>
    <name type="common">Salmonella choleraesuis</name>
    <dbReference type="NCBI Taxonomy" id="28901"/>
    <lineage>
        <taxon>Bacteria</taxon>
        <taxon>Pseudomonadati</taxon>
        <taxon>Pseudomonadota</taxon>
        <taxon>Gammaproteobacteria</taxon>
        <taxon>Enterobacterales</taxon>
        <taxon>Enterobacteriaceae</taxon>
        <taxon>Salmonella</taxon>
    </lineage>
</organism>